<name>A0A9W2ZYP2_BIOGL</name>
<keyword evidence="1" id="KW-1185">Reference proteome</keyword>
<reference evidence="2 3" key="1">
    <citation type="submission" date="2025-04" db="UniProtKB">
        <authorList>
            <consortium name="RefSeq"/>
        </authorList>
    </citation>
    <scope>IDENTIFICATION</scope>
</reference>
<dbReference type="RefSeq" id="XP_055880061.1">
    <property type="nucleotide sequence ID" value="XM_056024086.1"/>
</dbReference>
<dbReference type="OrthoDB" id="2017893at2759"/>
<evidence type="ECO:0000313" key="3">
    <source>
        <dbReference type="RefSeq" id="XP_055880062.1"/>
    </source>
</evidence>
<dbReference type="SUPFAM" id="SSF52799">
    <property type="entry name" value="(Phosphotyrosine protein) phosphatases II"/>
    <property type="match status" value="1"/>
</dbReference>
<dbReference type="Proteomes" id="UP001165740">
    <property type="component" value="Chromosome 3"/>
</dbReference>
<dbReference type="AlphaFoldDB" id="A0A9W2ZYP2"/>
<dbReference type="Gene3D" id="3.90.190.10">
    <property type="entry name" value="Protein tyrosine phosphatase superfamily"/>
    <property type="match status" value="1"/>
</dbReference>
<dbReference type="RefSeq" id="XP_055880062.1">
    <property type="nucleotide sequence ID" value="XM_056024087.1"/>
</dbReference>
<organism evidence="1 2">
    <name type="scientific">Biomphalaria glabrata</name>
    <name type="common">Bloodfluke planorb</name>
    <name type="synonym">Freshwater snail</name>
    <dbReference type="NCBI Taxonomy" id="6526"/>
    <lineage>
        <taxon>Eukaryota</taxon>
        <taxon>Metazoa</taxon>
        <taxon>Spiralia</taxon>
        <taxon>Lophotrochozoa</taxon>
        <taxon>Mollusca</taxon>
        <taxon>Gastropoda</taxon>
        <taxon>Heterobranchia</taxon>
        <taxon>Euthyneura</taxon>
        <taxon>Panpulmonata</taxon>
        <taxon>Hygrophila</taxon>
        <taxon>Lymnaeoidea</taxon>
        <taxon>Planorbidae</taxon>
        <taxon>Biomphalaria</taxon>
    </lineage>
</organism>
<evidence type="ECO:0000313" key="2">
    <source>
        <dbReference type="RefSeq" id="XP_055880061.1"/>
    </source>
</evidence>
<accession>A0A9W2ZYP2</accession>
<proteinExistence type="predicted"/>
<dbReference type="CDD" id="cd14498">
    <property type="entry name" value="DSP"/>
    <property type="match status" value="1"/>
</dbReference>
<dbReference type="GeneID" id="106053693"/>
<dbReference type="OMA" id="NGFTHIM"/>
<sequence length="282" mass="32654">MSIVPFEFLFLTPYTPSCQTCYLLDKVFFRTALKYPEESKCSSQDFIVELWTDLFHKENNEGEWHEVPMTFQSSEKLVDAHQVVSYYGVDLLVTCLGKYKFTYRAKHRKDNDYQWAAWFNVNGCLEVRRQTNHLTTFIQVPEVSQVTHNIYIGNFTAAQEAHLNGFDGLLNVSDEAQVYAKQLSRPIILKKLPIAFGANVVISETHLLEAVFWLRAMSDLCNKIMVASRDGHGRAGSILIAFIFAMNPNLSFEEAYRFVNDRHFVYPHRGLRSALERLYVRE</sequence>
<dbReference type="InterPro" id="IPR029021">
    <property type="entry name" value="Prot-tyrosine_phosphatase-like"/>
</dbReference>
<protein>
    <submittedName>
        <fullName evidence="2 3">Uncharacterized protein LOC106053693 isoform X1</fullName>
    </submittedName>
</protein>
<gene>
    <name evidence="2 3" type="primary">LOC106053693</name>
</gene>
<evidence type="ECO:0000313" key="1">
    <source>
        <dbReference type="Proteomes" id="UP001165740"/>
    </source>
</evidence>